<dbReference type="EMBL" id="LAZR01005596">
    <property type="protein sequence ID" value="KKM98626.1"/>
    <property type="molecule type" value="Genomic_DNA"/>
</dbReference>
<name>A0A0F9MH54_9ZZZZ</name>
<dbReference type="AlphaFoldDB" id="A0A0F9MH54"/>
<comment type="caution">
    <text evidence="1">The sequence shown here is derived from an EMBL/GenBank/DDBJ whole genome shotgun (WGS) entry which is preliminary data.</text>
</comment>
<protein>
    <recommendedName>
        <fullName evidence="2">ParB/Sulfiredoxin domain-containing protein</fullName>
    </recommendedName>
</protein>
<proteinExistence type="predicted"/>
<evidence type="ECO:0008006" key="2">
    <source>
        <dbReference type="Google" id="ProtNLM"/>
    </source>
</evidence>
<gene>
    <name evidence="1" type="ORF">LCGC14_1156090</name>
</gene>
<evidence type="ECO:0000313" key="1">
    <source>
        <dbReference type="EMBL" id="KKM98626.1"/>
    </source>
</evidence>
<reference evidence="1" key="1">
    <citation type="journal article" date="2015" name="Nature">
        <title>Complex archaea that bridge the gap between prokaryotes and eukaryotes.</title>
        <authorList>
            <person name="Spang A."/>
            <person name="Saw J.H."/>
            <person name="Jorgensen S.L."/>
            <person name="Zaremba-Niedzwiedzka K."/>
            <person name="Martijn J."/>
            <person name="Lind A.E."/>
            <person name="van Eijk R."/>
            <person name="Schleper C."/>
            <person name="Guy L."/>
            <person name="Ettema T.J."/>
        </authorList>
    </citation>
    <scope>NUCLEOTIDE SEQUENCE</scope>
</reference>
<accession>A0A0F9MH54</accession>
<sequence length="223" mass="24884">MKDAKLSELVLDFDLYPRTQIDSHHVSEMVEAENAGTEFPPIVIDKKSKRVIDGFHRVKKHLRCHGPDATIPVVEKTYKNDAAMLLDAIRYNANHGRNLSSFDRMHSILLAGKLGLTDKAVAGALSTTEDRVKVLRLNKSARVGNGKVSVTVPIKQTIRHMAGKKLTRSQVDANKKLGGMNQLFYVNQLLTLIESDLIDKENQDLLEALRKLHERLGETLAVA</sequence>
<organism evidence="1">
    <name type="scientific">marine sediment metagenome</name>
    <dbReference type="NCBI Taxonomy" id="412755"/>
    <lineage>
        <taxon>unclassified sequences</taxon>
        <taxon>metagenomes</taxon>
        <taxon>ecological metagenomes</taxon>
    </lineage>
</organism>